<evidence type="ECO:0000313" key="3">
    <source>
        <dbReference type="EMBL" id="CRK11610.1"/>
    </source>
</evidence>
<dbReference type="EMBL" id="CVQH01002224">
    <property type="protein sequence ID" value="CRK09508.1"/>
    <property type="molecule type" value="Genomic_DNA"/>
</dbReference>
<accession>A0A0G4KM75</accession>
<dbReference type="Proteomes" id="UP000045706">
    <property type="component" value="Unassembled WGS sequence"/>
</dbReference>
<sequence length="311" mass="32344">MSKKAPEKSEPQDGGEAGYEPPPPTYEPGGPSQDTTIPAVTPQAEQGKPPQQSDQGPNAERPFDFPAPPSSAPSSAPRHYIVVPQQSPEPASPFLQAYAPSLLARGIPAESWLSFLDTLSAFLAAKVSDRALSHAGDVARQLGKGPTNSFKGVYAHAKNVCQNITKQARRGNVVGATVGAVGGAISIPLSAAFSVIGAVVSMPGSALAAASKKPASQRDRAAAYLAVANKDWFHSRGLDAAIVTTVELEELTGTSVRGILAPSSGDGKEVKTVEEQLAALEASFAKLEMMGSGFPRLEIANETLWVVLNPV</sequence>
<dbReference type="STRING" id="100787.A0A0G4KM75"/>
<evidence type="ECO:0000256" key="1">
    <source>
        <dbReference type="SAM" id="MobiDB-lite"/>
    </source>
</evidence>
<dbReference type="AlphaFoldDB" id="A0A0G4KM75"/>
<dbReference type="Proteomes" id="UP000044602">
    <property type="component" value="Unassembled WGS sequence"/>
</dbReference>
<proteinExistence type="predicted"/>
<dbReference type="PANTHER" id="PTHR38887:SF1">
    <property type="entry name" value="RAS MODIFICATION PROTEIN ERF4"/>
    <property type="match status" value="1"/>
</dbReference>
<feature type="non-terminal residue" evidence="2">
    <location>
        <position position="311"/>
    </location>
</feature>
<evidence type="ECO:0000313" key="4">
    <source>
        <dbReference type="Proteomes" id="UP000044602"/>
    </source>
</evidence>
<dbReference type="InterPro" id="IPR053221">
    <property type="entry name" value="Burnettramic_acid_biosynth"/>
</dbReference>
<keyword evidence="4" id="KW-1185">Reference proteome</keyword>
<dbReference type="PANTHER" id="PTHR38887">
    <property type="entry name" value="CHROMOSOME 21, WHOLE GENOME SHOTGUN SEQUENCE"/>
    <property type="match status" value="1"/>
</dbReference>
<name>A0A0G4KM75_VERLO</name>
<reference evidence="4 5" key="1">
    <citation type="submission" date="2015-05" db="EMBL/GenBank/DDBJ databases">
        <authorList>
            <person name="Fogelqvist Johan"/>
        </authorList>
    </citation>
    <scope>NUCLEOTIDE SEQUENCE [LARGE SCALE GENOMIC DNA]</scope>
    <source>
        <strain evidence="2">VL1</strain>
        <strain evidence="3">VL2</strain>
    </source>
</reference>
<protein>
    <submittedName>
        <fullName evidence="2">Uncharacterized protein</fullName>
    </submittedName>
</protein>
<organism evidence="2 4">
    <name type="scientific">Verticillium longisporum</name>
    <name type="common">Verticillium dahliae var. longisporum</name>
    <dbReference type="NCBI Taxonomy" id="100787"/>
    <lineage>
        <taxon>Eukaryota</taxon>
        <taxon>Fungi</taxon>
        <taxon>Dikarya</taxon>
        <taxon>Ascomycota</taxon>
        <taxon>Pezizomycotina</taxon>
        <taxon>Sordariomycetes</taxon>
        <taxon>Hypocreomycetidae</taxon>
        <taxon>Glomerellales</taxon>
        <taxon>Plectosphaerellaceae</taxon>
        <taxon>Verticillium</taxon>
    </lineage>
</organism>
<feature type="region of interest" description="Disordered" evidence="1">
    <location>
        <begin position="1"/>
        <end position="77"/>
    </location>
</feature>
<dbReference type="EMBL" id="CVQI01002336">
    <property type="protein sequence ID" value="CRK11610.1"/>
    <property type="molecule type" value="Genomic_DNA"/>
</dbReference>
<evidence type="ECO:0000313" key="2">
    <source>
        <dbReference type="EMBL" id="CRK09508.1"/>
    </source>
</evidence>
<gene>
    <name evidence="2" type="ORF">BN1708_002177</name>
    <name evidence="3" type="ORF">BN1723_009424</name>
</gene>
<feature type="compositionally biased region" description="Basic and acidic residues" evidence="1">
    <location>
        <begin position="1"/>
        <end position="11"/>
    </location>
</feature>
<evidence type="ECO:0000313" key="5">
    <source>
        <dbReference type="Proteomes" id="UP000045706"/>
    </source>
</evidence>